<dbReference type="RefSeq" id="WP_086606060.1">
    <property type="nucleotide sequence ID" value="NZ_NGFN01000649.1"/>
</dbReference>
<sequence>MATIRNVTPNWEFHQQMHRRARELARIADPLAGLRAVLGPSYLTPAWAPYTNPLLREMERTRQWMEALKPLLPQLSADWGDLIQKATAQFDPGKIDLPEPDTEAEAEADTRITLRIDDLDELDKLTPEKLGQVLAQVTAAVFCTLTGLLEHPEDTDEREWTLRAYSQAFTAGEIAAALWEELTDDTEG</sequence>
<keyword evidence="2" id="KW-1185">Reference proteome</keyword>
<dbReference type="AlphaFoldDB" id="A0A243QGG1"/>
<name>A0A243QGG1_9ACTN</name>
<gene>
    <name evidence="1" type="ORF">CA983_43075</name>
</gene>
<dbReference type="EMBL" id="NGFN01000649">
    <property type="protein sequence ID" value="OUC81196.1"/>
    <property type="molecule type" value="Genomic_DNA"/>
</dbReference>
<comment type="caution">
    <text evidence="1">The sequence shown here is derived from an EMBL/GenBank/DDBJ whole genome shotgun (WGS) entry which is preliminary data.</text>
</comment>
<evidence type="ECO:0000313" key="1">
    <source>
        <dbReference type="EMBL" id="OUC81196.1"/>
    </source>
</evidence>
<proteinExistence type="predicted"/>
<accession>A0A243QGG1</accession>
<protein>
    <submittedName>
        <fullName evidence="1">Uncharacterized protein</fullName>
    </submittedName>
</protein>
<reference evidence="1 2" key="1">
    <citation type="submission" date="2017-05" db="EMBL/GenBank/DDBJ databases">
        <title>Biotechnological potential of actinobacteria isolated from South African environments.</title>
        <authorList>
            <person name="Le Roes-Hill M."/>
            <person name="Prins A."/>
            <person name="Durrell K.A."/>
        </authorList>
    </citation>
    <scope>NUCLEOTIDE SEQUENCE [LARGE SCALE GENOMIC DNA]</scope>
    <source>
        <strain evidence="1 2">HMC13</strain>
    </source>
</reference>
<dbReference type="Proteomes" id="UP000195105">
    <property type="component" value="Unassembled WGS sequence"/>
</dbReference>
<evidence type="ECO:0000313" key="2">
    <source>
        <dbReference type="Proteomes" id="UP000195105"/>
    </source>
</evidence>
<organism evidence="1 2">
    <name type="scientific">Streptomyces swartbergensis</name>
    <dbReference type="NCBI Taxonomy" id="487165"/>
    <lineage>
        <taxon>Bacteria</taxon>
        <taxon>Bacillati</taxon>
        <taxon>Actinomycetota</taxon>
        <taxon>Actinomycetes</taxon>
        <taxon>Kitasatosporales</taxon>
        <taxon>Streptomycetaceae</taxon>
        <taxon>Streptomyces</taxon>
    </lineage>
</organism>